<gene>
    <name evidence="1" type="ORF">FCALED_LOCUS9756</name>
</gene>
<comment type="caution">
    <text evidence="1">The sequence shown here is derived from an EMBL/GenBank/DDBJ whole genome shotgun (WGS) entry which is preliminary data.</text>
</comment>
<evidence type="ECO:0000313" key="2">
    <source>
        <dbReference type="Proteomes" id="UP000789570"/>
    </source>
</evidence>
<dbReference type="AlphaFoldDB" id="A0A9N9D6T2"/>
<proteinExistence type="predicted"/>
<sequence length="214" mass="24938">MTTSFHTQSSRRSSETSLSDQDCWRFRSALKLSMLMWKKLPLILVEDVSYEEFEKKCEGANASKFWEYRDGTVVIFELPNRDHEAAHGEFTEQFLSAFANLPSRDKVKFVGSTNTQFWLAPNRVEDVIVLKLWKSKSSDQNGTPLRRLTCYKFCRRRSPRNTRGNYLPVQTIEFGNIDERNRPYNGCTAQGMCTLNISPHCIYRGCPRQRSRIM</sequence>
<reference evidence="1" key="1">
    <citation type="submission" date="2021-06" db="EMBL/GenBank/DDBJ databases">
        <authorList>
            <person name="Kallberg Y."/>
            <person name="Tangrot J."/>
            <person name="Rosling A."/>
        </authorList>
    </citation>
    <scope>NUCLEOTIDE SEQUENCE</scope>
    <source>
        <strain evidence="1">UK204</strain>
    </source>
</reference>
<evidence type="ECO:0000313" key="1">
    <source>
        <dbReference type="EMBL" id="CAG8624983.1"/>
    </source>
</evidence>
<dbReference type="OrthoDB" id="76567at2759"/>
<accession>A0A9N9D6T2</accession>
<dbReference type="EMBL" id="CAJVPQ010003332">
    <property type="protein sequence ID" value="CAG8624983.1"/>
    <property type="molecule type" value="Genomic_DNA"/>
</dbReference>
<dbReference type="Proteomes" id="UP000789570">
    <property type="component" value="Unassembled WGS sequence"/>
</dbReference>
<protein>
    <submittedName>
        <fullName evidence="1">13439_t:CDS:1</fullName>
    </submittedName>
</protein>
<name>A0A9N9D6T2_9GLOM</name>
<organism evidence="1 2">
    <name type="scientific">Funneliformis caledonium</name>
    <dbReference type="NCBI Taxonomy" id="1117310"/>
    <lineage>
        <taxon>Eukaryota</taxon>
        <taxon>Fungi</taxon>
        <taxon>Fungi incertae sedis</taxon>
        <taxon>Mucoromycota</taxon>
        <taxon>Glomeromycotina</taxon>
        <taxon>Glomeromycetes</taxon>
        <taxon>Glomerales</taxon>
        <taxon>Glomeraceae</taxon>
        <taxon>Funneliformis</taxon>
    </lineage>
</organism>
<keyword evidence="2" id="KW-1185">Reference proteome</keyword>